<organism evidence="1 2">
    <name type="scientific">Capsulimonas corticalis</name>
    <dbReference type="NCBI Taxonomy" id="2219043"/>
    <lineage>
        <taxon>Bacteria</taxon>
        <taxon>Bacillati</taxon>
        <taxon>Armatimonadota</taxon>
        <taxon>Armatimonadia</taxon>
        <taxon>Capsulimonadales</taxon>
        <taxon>Capsulimonadaceae</taxon>
        <taxon>Capsulimonas</taxon>
    </lineage>
</organism>
<reference evidence="1 2" key="1">
    <citation type="journal article" date="2019" name="Int. J. Syst. Evol. Microbiol.">
        <title>Capsulimonas corticalis gen. nov., sp. nov., an aerobic capsulated bacterium, of a novel bacterial order, Capsulimonadales ord. nov., of the class Armatimonadia of the phylum Armatimonadetes.</title>
        <authorList>
            <person name="Li J."/>
            <person name="Kudo C."/>
            <person name="Tonouchi A."/>
        </authorList>
    </citation>
    <scope>NUCLEOTIDE SEQUENCE [LARGE SCALE GENOMIC DNA]</scope>
    <source>
        <strain evidence="1 2">AX-7</strain>
    </source>
</reference>
<evidence type="ECO:0000313" key="2">
    <source>
        <dbReference type="Proteomes" id="UP000287394"/>
    </source>
</evidence>
<keyword evidence="2" id="KW-1185">Reference proteome</keyword>
<protein>
    <submittedName>
        <fullName evidence="1">Uncharacterized protein</fullName>
    </submittedName>
</protein>
<dbReference type="KEGG" id="ccot:CCAX7_16420"/>
<accession>A0A402CYZ2</accession>
<gene>
    <name evidence="1" type="ORF">CCAX7_16420</name>
</gene>
<proteinExistence type="predicted"/>
<name>A0A402CYZ2_9BACT</name>
<dbReference type="EMBL" id="AP025739">
    <property type="protein sequence ID" value="BDI29591.1"/>
    <property type="molecule type" value="Genomic_DNA"/>
</dbReference>
<evidence type="ECO:0000313" key="1">
    <source>
        <dbReference type="EMBL" id="BDI29591.1"/>
    </source>
</evidence>
<sequence length="50" mass="5163">MHVRGAPLGSIVLTNTPPRARRNAGMGDGGSITVRVAAYASNARRASART</sequence>
<dbReference type="AlphaFoldDB" id="A0A402CYZ2"/>
<dbReference type="Proteomes" id="UP000287394">
    <property type="component" value="Chromosome"/>
</dbReference>